<gene>
    <name evidence="3" type="ORF">KTH89_08145</name>
</gene>
<accession>A0A949JWK7</accession>
<keyword evidence="1 3" id="KW-0378">Hydrolase</keyword>
<protein>
    <submittedName>
        <fullName evidence="3">Alpha/beta hydrolase</fullName>
    </submittedName>
</protein>
<dbReference type="EMBL" id="JAHQCW010000010">
    <property type="protein sequence ID" value="MBU9736505.1"/>
    <property type="molecule type" value="Genomic_DNA"/>
</dbReference>
<reference evidence="3" key="1">
    <citation type="submission" date="2021-06" db="EMBL/GenBank/DDBJ databases">
        <title>Description of novel taxa of the family Lachnospiraceae.</title>
        <authorList>
            <person name="Chaplin A.V."/>
            <person name="Sokolova S.R."/>
            <person name="Pikina A.P."/>
            <person name="Korzhanova M."/>
            <person name="Belova V."/>
            <person name="Korostin D."/>
            <person name="Efimov B.A."/>
        </authorList>
    </citation>
    <scope>NUCLEOTIDE SEQUENCE</scope>
    <source>
        <strain evidence="3">ASD5720</strain>
    </source>
</reference>
<evidence type="ECO:0000313" key="4">
    <source>
        <dbReference type="Proteomes" id="UP000712157"/>
    </source>
</evidence>
<dbReference type="InterPro" id="IPR050300">
    <property type="entry name" value="GDXG_lipolytic_enzyme"/>
</dbReference>
<evidence type="ECO:0000313" key="3">
    <source>
        <dbReference type="EMBL" id="MBU9736505.1"/>
    </source>
</evidence>
<feature type="domain" description="BD-FAE-like" evidence="2">
    <location>
        <begin position="27"/>
        <end position="211"/>
    </location>
</feature>
<name>A0A949JWK7_9FIRM</name>
<dbReference type="PANTHER" id="PTHR48081">
    <property type="entry name" value="AB HYDROLASE SUPERFAMILY PROTEIN C4A8.06C"/>
    <property type="match status" value="1"/>
</dbReference>
<comment type="caution">
    <text evidence="3">The sequence shown here is derived from an EMBL/GenBank/DDBJ whole genome shotgun (WGS) entry which is preliminary data.</text>
</comment>
<organism evidence="3 4">
    <name type="scientific">Diplocloster agilis</name>
    <dbReference type="NCBI Taxonomy" id="2850323"/>
    <lineage>
        <taxon>Bacteria</taxon>
        <taxon>Bacillati</taxon>
        <taxon>Bacillota</taxon>
        <taxon>Clostridia</taxon>
        <taxon>Lachnospirales</taxon>
        <taxon>Lachnospiraceae</taxon>
        <taxon>Diplocloster</taxon>
    </lineage>
</organism>
<evidence type="ECO:0000259" key="2">
    <source>
        <dbReference type="Pfam" id="PF20434"/>
    </source>
</evidence>
<dbReference type="InterPro" id="IPR029058">
    <property type="entry name" value="AB_hydrolase_fold"/>
</dbReference>
<keyword evidence="4" id="KW-1185">Reference proteome</keyword>
<dbReference type="InterPro" id="IPR049492">
    <property type="entry name" value="BD-FAE-like_dom"/>
</dbReference>
<dbReference type="PANTHER" id="PTHR48081:SF6">
    <property type="entry name" value="PEPTIDASE S9 PROLYL OLIGOPEPTIDASE CATALYTIC DOMAIN-CONTAINING PROTEIN"/>
    <property type="match status" value="1"/>
</dbReference>
<dbReference type="Pfam" id="PF20434">
    <property type="entry name" value="BD-FAE"/>
    <property type="match status" value="1"/>
</dbReference>
<sequence>MKIVEEVLDAGSHAYVTGYLHDVSEEMENHRIRPCMVVCPGGGYEMLSDREKDPPAFAWFAAGYQVFALNYSIKEYAGDLRPLMELSKTVMMIRRRAGEWQIHPDQIAVMGFSAGGHLAASLGTLWNSGRLKERMNTENGMNRPNAMILSYPVISAGEFAHQGSLEKVSGGDEELKEWFSLEKRITPDTPPAFLWHTADDDVVPVENTMLFGMALKRAGVPFECHIFPSGIHGLSMCNYDVDTKNESCGQWFSLGLYWLNQLFGYRC</sequence>
<proteinExistence type="predicted"/>
<dbReference type="SUPFAM" id="SSF53474">
    <property type="entry name" value="alpha/beta-Hydrolases"/>
    <property type="match status" value="1"/>
</dbReference>
<dbReference type="RefSeq" id="WP_238721342.1">
    <property type="nucleotide sequence ID" value="NZ_JAHQCW010000010.1"/>
</dbReference>
<dbReference type="AlphaFoldDB" id="A0A949JWK7"/>
<dbReference type="GO" id="GO:0016787">
    <property type="term" value="F:hydrolase activity"/>
    <property type="evidence" value="ECO:0007669"/>
    <property type="project" value="UniProtKB-KW"/>
</dbReference>
<dbReference type="Proteomes" id="UP000712157">
    <property type="component" value="Unassembled WGS sequence"/>
</dbReference>
<dbReference type="Gene3D" id="3.40.50.1820">
    <property type="entry name" value="alpha/beta hydrolase"/>
    <property type="match status" value="1"/>
</dbReference>
<evidence type="ECO:0000256" key="1">
    <source>
        <dbReference type="ARBA" id="ARBA00022801"/>
    </source>
</evidence>